<reference evidence="6" key="1">
    <citation type="submission" date="2015-10" db="EMBL/GenBank/DDBJ databases">
        <authorList>
            <person name="Gilbert D.G."/>
        </authorList>
    </citation>
    <scope>NUCLEOTIDE SEQUENCE</scope>
</reference>
<sequence length="377" mass="40739">MCGLLNSLTNGPTLKRDRLAETGREKGIFVAFRCTAFSFTQSHVQIDCQMNAHSLFGVRTAPCEKRVSSPCSLQIFKEHAHMTEMASLHTKDTTDQDFMADVVEASEQQPVIVDFWAPWCGPCRTLGPIIEKAVESRNGQVKLVKINIDENPAYAGQLGVRSIPAVYAFDKGRPVDAFMGALPESQINAFVEKLLSGTDAGKMIAEALEQAEAASQAGDIGTAAQIYAAVIQQEPENVTAIAGLARCYLANGDKERATATLDMIPEDKQNDSAVKGVRTAIEMMGDSAAEPDEFEAALSAVLANPDDHDTRFELAEKYGAAGRFGDAIDHLLIILGHKLDWSEGKAKEKLLQMFEAAGATDPATVSGRRRLASLMFA</sequence>
<protein>
    <submittedName>
        <fullName evidence="6">FIG000875: Thioredoxin domain-containing protein EC-YbbN</fullName>
    </submittedName>
</protein>
<dbReference type="AlphaFoldDB" id="A0A160TZ47"/>
<dbReference type="GO" id="GO:0045454">
    <property type="term" value="P:cell redox homeostasis"/>
    <property type="evidence" value="ECO:0007669"/>
    <property type="project" value="TreeGrafter"/>
</dbReference>
<keyword evidence="4" id="KW-0676">Redox-active center</keyword>
<dbReference type="InterPro" id="IPR017937">
    <property type="entry name" value="Thioredoxin_CS"/>
</dbReference>
<dbReference type="SUPFAM" id="SSF48452">
    <property type="entry name" value="TPR-like"/>
    <property type="match status" value="1"/>
</dbReference>
<proteinExistence type="predicted"/>
<evidence type="ECO:0000256" key="1">
    <source>
        <dbReference type="ARBA" id="ARBA00022448"/>
    </source>
</evidence>
<dbReference type="NCBIfam" id="TIGR01068">
    <property type="entry name" value="thioredoxin"/>
    <property type="match status" value="1"/>
</dbReference>
<dbReference type="Gene3D" id="3.40.30.10">
    <property type="entry name" value="Glutaredoxin"/>
    <property type="match status" value="1"/>
</dbReference>
<dbReference type="CDD" id="cd02956">
    <property type="entry name" value="ybbN"/>
    <property type="match status" value="1"/>
</dbReference>
<dbReference type="InterPro" id="IPR036249">
    <property type="entry name" value="Thioredoxin-like_sf"/>
</dbReference>
<dbReference type="FunFam" id="3.40.30.10:FF:000001">
    <property type="entry name" value="Thioredoxin"/>
    <property type="match status" value="1"/>
</dbReference>
<dbReference type="PROSITE" id="PS51352">
    <property type="entry name" value="THIOREDOXIN_2"/>
    <property type="match status" value="1"/>
</dbReference>
<dbReference type="InterPro" id="IPR013766">
    <property type="entry name" value="Thioredoxin_domain"/>
</dbReference>
<gene>
    <name evidence="6" type="ORF">MGWOODY_Hyp1213</name>
</gene>
<evidence type="ECO:0000259" key="5">
    <source>
        <dbReference type="PROSITE" id="PS51352"/>
    </source>
</evidence>
<dbReference type="EMBL" id="CZQD01000021">
    <property type="protein sequence ID" value="CUS56341.1"/>
    <property type="molecule type" value="Genomic_DNA"/>
</dbReference>
<accession>A0A160TZ47</accession>
<dbReference type="Gene3D" id="1.25.40.10">
    <property type="entry name" value="Tetratricopeptide repeat domain"/>
    <property type="match status" value="2"/>
</dbReference>
<dbReference type="GO" id="GO:0015035">
    <property type="term" value="F:protein-disulfide reductase activity"/>
    <property type="evidence" value="ECO:0007669"/>
    <property type="project" value="InterPro"/>
</dbReference>
<keyword evidence="2" id="KW-0249">Electron transport</keyword>
<evidence type="ECO:0000256" key="4">
    <source>
        <dbReference type="ARBA" id="ARBA00023284"/>
    </source>
</evidence>
<dbReference type="Pfam" id="PF14559">
    <property type="entry name" value="TPR_19"/>
    <property type="match status" value="1"/>
</dbReference>
<dbReference type="PROSITE" id="PS00194">
    <property type="entry name" value="THIOREDOXIN_1"/>
    <property type="match status" value="1"/>
</dbReference>
<dbReference type="SUPFAM" id="SSF52833">
    <property type="entry name" value="Thioredoxin-like"/>
    <property type="match status" value="1"/>
</dbReference>
<keyword evidence="1" id="KW-0813">Transport</keyword>
<dbReference type="GO" id="GO:0005829">
    <property type="term" value="C:cytosol"/>
    <property type="evidence" value="ECO:0007669"/>
    <property type="project" value="TreeGrafter"/>
</dbReference>
<keyword evidence="3" id="KW-1015">Disulfide bond</keyword>
<feature type="domain" description="Thioredoxin" evidence="5">
    <location>
        <begin position="79"/>
        <end position="196"/>
    </location>
</feature>
<name>A0A160TZ47_9ZZZZ</name>
<dbReference type="PANTHER" id="PTHR45663:SF11">
    <property type="entry name" value="GEO12009P1"/>
    <property type="match status" value="1"/>
</dbReference>
<dbReference type="GO" id="GO:0006950">
    <property type="term" value="P:response to stress"/>
    <property type="evidence" value="ECO:0007669"/>
    <property type="project" value="UniProtKB-ARBA"/>
</dbReference>
<dbReference type="Pfam" id="PF14561">
    <property type="entry name" value="TPR_20"/>
    <property type="match status" value="1"/>
</dbReference>
<organism evidence="6">
    <name type="scientific">hydrothermal vent metagenome</name>
    <dbReference type="NCBI Taxonomy" id="652676"/>
    <lineage>
        <taxon>unclassified sequences</taxon>
        <taxon>metagenomes</taxon>
        <taxon>ecological metagenomes</taxon>
    </lineage>
</organism>
<dbReference type="PANTHER" id="PTHR45663">
    <property type="entry name" value="GEO12009P1"/>
    <property type="match status" value="1"/>
</dbReference>
<evidence type="ECO:0000256" key="2">
    <source>
        <dbReference type="ARBA" id="ARBA00022982"/>
    </source>
</evidence>
<dbReference type="PRINTS" id="PR00421">
    <property type="entry name" value="THIOREDOXIN"/>
</dbReference>
<dbReference type="InterPro" id="IPR005746">
    <property type="entry name" value="Thioredoxin"/>
</dbReference>
<dbReference type="InterPro" id="IPR011990">
    <property type="entry name" value="TPR-like_helical_dom_sf"/>
</dbReference>
<dbReference type="Pfam" id="PF00085">
    <property type="entry name" value="Thioredoxin"/>
    <property type="match status" value="1"/>
</dbReference>
<evidence type="ECO:0000256" key="3">
    <source>
        <dbReference type="ARBA" id="ARBA00023157"/>
    </source>
</evidence>
<evidence type="ECO:0000313" key="6">
    <source>
        <dbReference type="EMBL" id="CUS56341.1"/>
    </source>
</evidence>